<evidence type="ECO:0000313" key="2">
    <source>
        <dbReference type="EMBL" id="GGN48897.1"/>
    </source>
</evidence>
<dbReference type="Proteomes" id="UP000600080">
    <property type="component" value="Unassembled WGS sequence"/>
</dbReference>
<dbReference type="EMBL" id="BMND01000015">
    <property type="protein sequence ID" value="GGN48897.1"/>
    <property type="molecule type" value="Genomic_DNA"/>
</dbReference>
<name>A0ABQ2JLE7_9ACTN</name>
<sequence length="70" mass="7614">MLTGRLPHPPLRIAVTPSAGVTAPGTLRASDQCKRHRRDNPGGESHRPNGVIVQLVDPVDWVDWNASSDH</sequence>
<proteinExistence type="predicted"/>
<feature type="region of interest" description="Disordered" evidence="1">
    <location>
        <begin position="1"/>
        <end position="52"/>
    </location>
</feature>
<organism evidence="2 3">
    <name type="scientific">Streptomyces kronopolitis</name>
    <dbReference type="NCBI Taxonomy" id="1612435"/>
    <lineage>
        <taxon>Bacteria</taxon>
        <taxon>Bacillati</taxon>
        <taxon>Actinomycetota</taxon>
        <taxon>Actinomycetes</taxon>
        <taxon>Kitasatosporales</taxon>
        <taxon>Streptomycetaceae</taxon>
        <taxon>Streptomyces</taxon>
    </lineage>
</organism>
<comment type="caution">
    <text evidence="2">The sequence shown here is derived from an EMBL/GenBank/DDBJ whole genome shotgun (WGS) entry which is preliminary data.</text>
</comment>
<gene>
    <name evidence="2" type="ORF">GCM10012285_36450</name>
</gene>
<accession>A0ABQ2JLE7</accession>
<keyword evidence="3" id="KW-1185">Reference proteome</keyword>
<evidence type="ECO:0000256" key="1">
    <source>
        <dbReference type="SAM" id="MobiDB-lite"/>
    </source>
</evidence>
<protein>
    <submittedName>
        <fullName evidence="2">Uncharacterized protein</fullName>
    </submittedName>
</protein>
<reference evidence="3" key="1">
    <citation type="journal article" date="2019" name="Int. J. Syst. Evol. Microbiol.">
        <title>The Global Catalogue of Microorganisms (GCM) 10K type strain sequencing project: providing services to taxonomists for standard genome sequencing and annotation.</title>
        <authorList>
            <consortium name="The Broad Institute Genomics Platform"/>
            <consortium name="The Broad Institute Genome Sequencing Center for Infectious Disease"/>
            <person name="Wu L."/>
            <person name="Ma J."/>
        </authorList>
    </citation>
    <scope>NUCLEOTIDE SEQUENCE [LARGE SCALE GENOMIC DNA]</scope>
    <source>
        <strain evidence="3">CGMCC 4.7323</strain>
    </source>
</reference>
<evidence type="ECO:0000313" key="3">
    <source>
        <dbReference type="Proteomes" id="UP000600080"/>
    </source>
</evidence>